<proteinExistence type="predicted"/>
<comment type="caution">
    <text evidence="4">The sequence shown here is derived from an EMBL/GenBank/DDBJ whole genome shotgun (WGS) entry which is preliminary data.</text>
</comment>
<dbReference type="Gene3D" id="3.40.50.300">
    <property type="entry name" value="P-loop containing nucleotide triphosphate hydrolases"/>
    <property type="match status" value="1"/>
</dbReference>
<gene>
    <name evidence="4" type="ORF">PC9H_002672</name>
</gene>
<feature type="coiled-coil region" evidence="1">
    <location>
        <begin position="561"/>
        <end position="615"/>
    </location>
</feature>
<feature type="region of interest" description="Disordered" evidence="2">
    <location>
        <begin position="1"/>
        <end position="162"/>
    </location>
</feature>
<feature type="domain" description="G" evidence="3">
    <location>
        <begin position="351"/>
        <end position="436"/>
    </location>
</feature>
<sequence length="639" mass="71351">MSFLRRKQPAENPKERRLSTLIQETPEHARPPRPTSRGGQVSGSTPGIILHAEGAKGYSTPNANDAHSSPVPDQPSRDRKRSRDDLQTRGSAGVRRYTAEPTSIDEPSPEIIHSTAELAQLGGTDISSLQEIPDEDDSQAPEGADHNASDTISPIGLQVDDKPHNLRNSNHTMGRAEVDPDAYLPEADHVTDRHVGDVRNNVLGRGDRSFTDKGREVAAPSPLDVVVDEQQPHTREVREIAESSGVSENDSTLNANPQNESNISSAHEHGDVGNAPGSRNHHDVTPLRDSDADSLSPPERLATTGTDGNRKVFSRLLNFRNKQKEVAAYMKKAGKIFKVKTEDLKEDDVIIAIMGPTGAGKSSFINMATGNVTGVGHDLESCTNSIDILKFQCIERSMQDIIFVDTPGFDDTHKSDVEILEMIAGWLKQTYEQNVKLAGILYFHRITDNRMAGTPLKNLHMFEKLCGKDALQNIILTTTMWDEVDEATGEQREKELERHYWKTMISQGSKTMRHKNTDKSAWDIIDSIVVGHNERYAVELQKELVDLEKELPETGAGKELFNKLQALVKRQQDTLHRLRDSMKKHDDETVLNALKEEYEELRLQTEATVKEMEVLKIPIGKRLRRLFTSTLGFFKLLKK</sequence>
<evidence type="ECO:0000313" key="4">
    <source>
        <dbReference type="EMBL" id="KAF7416406.1"/>
    </source>
</evidence>
<organism evidence="4 5">
    <name type="scientific">Pleurotus ostreatus</name>
    <name type="common">Oyster mushroom</name>
    <name type="synonym">White-rot fungus</name>
    <dbReference type="NCBI Taxonomy" id="5322"/>
    <lineage>
        <taxon>Eukaryota</taxon>
        <taxon>Fungi</taxon>
        <taxon>Dikarya</taxon>
        <taxon>Basidiomycota</taxon>
        <taxon>Agaricomycotina</taxon>
        <taxon>Agaricomycetes</taxon>
        <taxon>Agaricomycetidae</taxon>
        <taxon>Agaricales</taxon>
        <taxon>Pleurotineae</taxon>
        <taxon>Pleurotaceae</taxon>
        <taxon>Pleurotus</taxon>
    </lineage>
</organism>
<dbReference type="SUPFAM" id="SSF52540">
    <property type="entry name" value="P-loop containing nucleoside triphosphate hydrolases"/>
    <property type="match status" value="1"/>
</dbReference>
<feature type="region of interest" description="Disordered" evidence="2">
    <location>
        <begin position="199"/>
        <end position="307"/>
    </location>
</feature>
<protein>
    <recommendedName>
        <fullName evidence="3">G domain-containing protein</fullName>
    </recommendedName>
</protein>
<evidence type="ECO:0000256" key="1">
    <source>
        <dbReference type="SAM" id="Coils"/>
    </source>
</evidence>
<dbReference type="RefSeq" id="XP_036625953.1">
    <property type="nucleotide sequence ID" value="XM_036772307.1"/>
</dbReference>
<feature type="compositionally biased region" description="Basic and acidic residues" evidence="2">
    <location>
        <begin position="8"/>
        <end position="18"/>
    </location>
</feature>
<evidence type="ECO:0000259" key="3">
    <source>
        <dbReference type="Pfam" id="PF01926"/>
    </source>
</evidence>
<name>A0A8H6ZKC1_PLEOS</name>
<reference evidence="4" key="1">
    <citation type="submission" date="2019-07" db="EMBL/GenBank/DDBJ databases">
        <authorList>
            <person name="Palmer J.M."/>
        </authorList>
    </citation>
    <scope>NUCLEOTIDE SEQUENCE</scope>
    <source>
        <strain evidence="4">PC9</strain>
    </source>
</reference>
<dbReference type="CDD" id="cd00882">
    <property type="entry name" value="Ras_like_GTPase"/>
    <property type="match status" value="1"/>
</dbReference>
<evidence type="ECO:0000256" key="2">
    <source>
        <dbReference type="SAM" id="MobiDB-lite"/>
    </source>
</evidence>
<dbReference type="InterPro" id="IPR006073">
    <property type="entry name" value="GTP-bd"/>
</dbReference>
<dbReference type="Pfam" id="PF01926">
    <property type="entry name" value="MMR_HSR1"/>
    <property type="match status" value="1"/>
</dbReference>
<dbReference type="InterPro" id="IPR027417">
    <property type="entry name" value="P-loop_NTPase"/>
</dbReference>
<evidence type="ECO:0000313" key="5">
    <source>
        <dbReference type="Proteomes" id="UP000623687"/>
    </source>
</evidence>
<dbReference type="GeneID" id="59372513"/>
<keyword evidence="5" id="KW-1185">Reference proteome</keyword>
<dbReference type="GO" id="GO:0005525">
    <property type="term" value="F:GTP binding"/>
    <property type="evidence" value="ECO:0007669"/>
    <property type="project" value="InterPro"/>
</dbReference>
<feature type="compositionally biased region" description="Basic and acidic residues" evidence="2">
    <location>
        <begin position="280"/>
        <end position="291"/>
    </location>
</feature>
<dbReference type="EMBL" id="JACETU010000011">
    <property type="protein sequence ID" value="KAF7416406.1"/>
    <property type="molecule type" value="Genomic_DNA"/>
</dbReference>
<dbReference type="OrthoDB" id="8954335at2759"/>
<dbReference type="VEuPathDB" id="FungiDB:PC9H_002672"/>
<feature type="compositionally biased region" description="Basic and acidic residues" evidence="2">
    <location>
        <begin position="230"/>
        <end position="241"/>
    </location>
</feature>
<dbReference type="Proteomes" id="UP000623687">
    <property type="component" value="Unassembled WGS sequence"/>
</dbReference>
<accession>A0A8H6ZKC1</accession>
<feature type="compositionally biased region" description="Polar residues" evidence="2">
    <location>
        <begin position="244"/>
        <end position="265"/>
    </location>
</feature>
<keyword evidence="1" id="KW-0175">Coiled coil</keyword>
<feature type="compositionally biased region" description="Basic and acidic residues" evidence="2">
    <location>
        <begin position="205"/>
        <end position="216"/>
    </location>
</feature>
<feature type="compositionally biased region" description="Basic and acidic residues" evidence="2">
    <location>
        <begin position="75"/>
        <end position="87"/>
    </location>
</feature>
<dbReference type="AlphaFoldDB" id="A0A8H6ZKC1"/>